<organism evidence="2">
    <name type="scientific">viral metagenome</name>
    <dbReference type="NCBI Taxonomy" id="1070528"/>
    <lineage>
        <taxon>unclassified sequences</taxon>
        <taxon>metagenomes</taxon>
        <taxon>organismal metagenomes</taxon>
    </lineage>
</organism>
<dbReference type="AlphaFoldDB" id="A0A6C0EKD7"/>
<evidence type="ECO:0000313" key="2">
    <source>
        <dbReference type="EMBL" id="QHT29644.1"/>
    </source>
</evidence>
<protein>
    <submittedName>
        <fullName evidence="2">Uncharacterized protein</fullName>
    </submittedName>
</protein>
<name>A0A6C0EKD7_9ZZZZ</name>
<proteinExistence type="predicted"/>
<evidence type="ECO:0000256" key="1">
    <source>
        <dbReference type="SAM" id="MobiDB-lite"/>
    </source>
</evidence>
<feature type="region of interest" description="Disordered" evidence="1">
    <location>
        <begin position="26"/>
        <end position="57"/>
    </location>
</feature>
<sequence>MPAKKPCQGEIVRIGGHDWCVGEKIQSKWKHSKLNKTKKTKKQNKKAGGKRRTQHRR</sequence>
<reference evidence="2" key="1">
    <citation type="journal article" date="2020" name="Nature">
        <title>Giant virus diversity and host interactions through global metagenomics.</title>
        <authorList>
            <person name="Schulz F."/>
            <person name="Roux S."/>
            <person name="Paez-Espino D."/>
            <person name="Jungbluth S."/>
            <person name="Walsh D.A."/>
            <person name="Denef V.J."/>
            <person name="McMahon K.D."/>
            <person name="Konstantinidis K.T."/>
            <person name="Eloe-Fadrosh E.A."/>
            <person name="Kyrpides N.C."/>
            <person name="Woyke T."/>
        </authorList>
    </citation>
    <scope>NUCLEOTIDE SEQUENCE</scope>
    <source>
        <strain evidence="2">GVMAG-M-3300009068-24</strain>
    </source>
</reference>
<dbReference type="EMBL" id="MN738881">
    <property type="protein sequence ID" value="QHT29644.1"/>
    <property type="molecule type" value="Genomic_DNA"/>
</dbReference>
<accession>A0A6C0EKD7</accession>
<feature type="compositionally biased region" description="Basic residues" evidence="1">
    <location>
        <begin position="27"/>
        <end position="57"/>
    </location>
</feature>